<comment type="caution">
    <text evidence="3">The sequence shown here is derived from an EMBL/GenBank/DDBJ whole genome shotgun (WGS) entry which is preliminary data.</text>
</comment>
<dbReference type="EMBL" id="VVZB01000122">
    <property type="protein sequence ID" value="KAA5377967.1"/>
    <property type="molecule type" value="Genomic_DNA"/>
</dbReference>
<dbReference type="Proteomes" id="UP000347681">
    <property type="component" value="Unassembled WGS sequence"/>
</dbReference>
<keyword evidence="1" id="KW-0812">Transmembrane</keyword>
<evidence type="ECO:0000259" key="2">
    <source>
        <dbReference type="Pfam" id="PF01757"/>
    </source>
</evidence>
<gene>
    <name evidence="3" type="ORF">F2Y61_24430</name>
</gene>
<keyword evidence="1" id="KW-1133">Transmembrane helix</keyword>
<feature type="transmembrane region" description="Helical" evidence="1">
    <location>
        <begin position="77"/>
        <end position="97"/>
    </location>
</feature>
<dbReference type="Pfam" id="PF01757">
    <property type="entry name" value="Acyl_transf_3"/>
    <property type="match status" value="1"/>
</dbReference>
<feature type="domain" description="Acyltransferase 3" evidence="2">
    <location>
        <begin position="10"/>
        <end position="111"/>
    </location>
</feature>
<dbReference type="InterPro" id="IPR002656">
    <property type="entry name" value="Acyl_transf_3_dom"/>
</dbReference>
<accession>A0A5M5ZMJ3</accession>
<keyword evidence="3" id="KW-0808">Transferase</keyword>
<protein>
    <submittedName>
        <fullName evidence="3">Acyltransferase family protein</fullName>
    </submittedName>
</protein>
<evidence type="ECO:0000313" key="4">
    <source>
        <dbReference type="Proteomes" id="UP000347681"/>
    </source>
</evidence>
<sequence length="119" mass="13729">MMSKARLTHIDNAKAIGMMLIVASHVVPTKEVVDSILFQTWNGLINSFYVPLFFILSGVFQSSSTDYKKLERRMLILIRYCAIFYVFGIITDGLIHYHHTKPQYGSYLRFFGLLPFLVC</sequence>
<evidence type="ECO:0000256" key="1">
    <source>
        <dbReference type="SAM" id="Phobius"/>
    </source>
</evidence>
<evidence type="ECO:0000313" key="3">
    <source>
        <dbReference type="EMBL" id="KAA5377967.1"/>
    </source>
</evidence>
<dbReference type="AlphaFoldDB" id="A0A5M5ZMJ3"/>
<organism evidence="3 4">
    <name type="scientific">Phocaeicola dorei</name>
    <dbReference type="NCBI Taxonomy" id="357276"/>
    <lineage>
        <taxon>Bacteria</taxon>
        <taxon>Pseudomonadati</taxon>
        <taxon>Bacteroidota</taxon>
        <taxon>Bacteroidia</taxon>
        <taxon>Bacteroidales</taxon>
        <taxon>Bacteroidaceae</taxon>
        <taxon>Phocaeicola</taxon>
    </lineage>
</organism>
<reference evidence="3 4" key="1">
    <citation type="journal article" date="2019" name="Nat. Med.">
        <title>A library of human gut bacterial isolates paired with longitudinal multiomics data enables mechanistic microbiome research.</title>
        <authorList>
            <person name="Poyet M."/>
            <person name="Groussin M."/>
            <person name="Gibbons S.M."/>
            <person name="Avila-Pacheco J."/>
            <person name="Jiang X."/>
            <person name="Kearney S.M."/>
            <person name="Perrotta A.R."/>
            <person name="Berdy B."/>
            <person name="Zhao S."/>
            <person name="Lieberman T.D."/>
            <person name="Swanson P.K."/>
            <person name="Smith M."/>
            <person name="Roesemann S."/>
            <person name="Alexander J.E."/>
            <person name="Rich S.A."/>
            <person name="Livny J."/>
            <person name="Vlamakis H."/>
            <person name="Clish C."/>
            <person name="Bullock K."/>
            <person name="Deik A."/>
            <person name="Scott J."/>
            <person name="Pierce K.A."/>
            <person name="Xavier R.J."/>
            <person name="Alm E.J."/>
        </authorList>
    </citation>
    <scope>NUCLEOTIDE SEQUENCE [LARGE SCALE GENOMIC DNA]</scope>
    <source>
        <strain evidence="3 4">BIOML-A5</strain>
    </source>
</reference>
<proteinExistence type="predicted"/>
<keyword evidence="3" id="KW-0012">Acyltransferase</keyword>
<name>A0A5M5ZMJ3_9BACT</name>
<dbReference type="GO" id="GO:0016747">
    <property type="term" value="F:acyltransferase activity, transferring groups other than amino-acyl groups"/>
    <property type="evidence" value="ECO:0007669"/>
    <property type="project" value="InterPro"/>
</dbReference>
<keyword evidence="1" id="KW-0472">Membrane</keyword>